<evidence type="ECO:0000256" key="2">
    <source>
        <dbReference type="ARBA" id="ARBA00004496"/>
    </source>
</evidence>
<evidence type="ECO:0000313" key="14">
    <source>
        <dbReference type="Ensembl" id="ENSENLP00000032884.1"/>
    </source>
</evidence>
<dbReference type="GO" id="GO:0044331">
    <property type="term" value="P:cell-cell adhesion mediated by cadherin"/>
    <property type="evidence" value="ECO:0007669"/>
    <property type="project" value="TreeGrafter"/>
</dbReference>
<protein>
    <submittedName>
        <fullName evidence="14">Cadherin 26, tandem duplicate 1</fullName>
    </submittedName>
</protein>
<reference evidence="14" key="2">
    <citation type="submission" date="2025-08" db="UniProtKB">
        <authorList>
            <consortium name="Ensembl"/>
        </authorList>
    </citation>
    <scope>IDENTIFICATION</scope>
</reference>
<evidence type="ECO:0000256" key="7">
    <source>
        <dbReference type="ARBA" id="ARBA00022737"/>
    </source>
</evidence>
<dbReference type="Pfam" id="PF00028">
    <property type="entry name" value="Cadherin"/>
    <property type="match status" value="2"/>
</dbReference>
<dbReference type="PRINTS" id="PR00205">
    <property type="entry name" value="CADHERIN"/>
</dbReference>
<dbReference type="InterPro" id="IPR002126">
    <property type="entry name" value="Cadherin-like_dom"/>
</dbReference>
<keyword evidence="5" id="KW-0479">Metal-binding</keyword>
<evidence type="ECO:0000256" key="12">
    <source>
        <dbReference type="PROSITE-ProRule" id="PRU00043"/>
    </source>
</evidence>
<dbReference type="GO" id="GO:0005509">
    <property type="term" value="F:calcium ion binding"/>
    <property type="evidence" value="ECO:0007669"/>
    <property type="project" value="UniProtKB-UniRule"/>
</dbReference>
<dbReference type="PROSITE" id="PS00232">
    <property type="entry name" value="CADHERIN_1"/>
    <property type="match status" value="2"/>
</dbReference>
<dbReference type="GO" id="GO:0007043">
    <property type="term" value="P:cell-cell junction assembly"/>
    <property type="evidence" value="ECO:0007669"/>
    <property type="project" value="TreeGrafter"/>
</dbReference>
<dbReference type="GO" id="GO:0016342">
    <property type="term" value="C:catenin complex"/>
    <property type="evidence" value="ECO:0007669"/>
    <property type="project" value="TreeGrafter"/>
</dbReference>
<dbReference type="GO" id="GO:0060027">
    <property type="term" value="P:convergent extension involved in gastrulation"/>
    <property type="evidence" value="ECO:0007669"/>
    <property type="project" value="UniProtKB-ARBA"/>
</dbReference>
<dbReference type="Proteomes" id="UP000472264">
    <property type="component" value="Chromosome 7"/>
</dbReference>
<evidence type="ECO:0000256" key="11">
    <source>
        <dbReference type="ARBA" id="ARBA00023180"/>
    </source>
</evidence>
<dbReference type="InterPro" id="IPR039808">
    <property type="entry name" value="Cadherin"/>
</dbReference>
<dbReference type="AlphaFoldDB" id="A0A665VMC1"/>
<feature type="domain" description="Cadherin" evidence="13">
    <location>
        <begin position="357"/>
        <end position="463"/>
    </location>
</feature>
<dbReference type="FunFam" id="2.60.40.60:FF:000019">
    <property type="entry name" value="Cadherin 2"/>
    <property type="match status" value="1"/>
</dbReference>
<dbReference type="PANTHER" id="PTHR24027:SF78">
    <property type="entry name" value="CADHERIN-LIKE PROTEIN 26"/>
    <property type="match status" value="1"/>
</dbReference>
<dbReference type="InParanoid" id="A0A665VMC1"/>
<dbReference type="GO" id="GO:0005737">
    <property type="term" value="C:cytoplasm"/>
    <property type="evidence" value="ECO:0007669"/>
    <property type="project" value="UniProtKB-SubCell"/>
</dbReference>
<feature type="domain" description="Cadherin" evidence="13">
    <location>
        <begin position="234"/>
        <end position="356"/>
    </location>
</feature>
<evidence type="ECO:0000256" key="1">
    <source>
        <dbReference type="ARBA" id="ARBA00004236"/>
    </source>
</evidence>
<dbReference type="GO" id="GO:0005912">
    <property type="term" value="C:adherens junction"/>
    <property type="evidence" value="ECO:0007669"/>
    <property type="project" value="TreeGrafter"/>
</dbReference>
<evidence type="ECO:0000256" key="6">
    <source>
        <dbReference type="ARBA" id="ARBA00022729"/>
    </source>
</evidence>
<keyword evidence="6" id="KW-0732">Signal</keyword>
<dbReference type="InterPro" id="IPR020894">
    <property type="entry name" value="Cadherin_CS"/>
</dbReference>
<reference evidence="14" key="3">
    <citation type="submission" date="2025-09" db="UniProtKB">
        <authorList>
            <consortium name="Ensembl"/>
        </authorList>
    </citation>
    <scope>IDENTIFICATION</scope>
</reference>
<dbReference type="GO" id="GO:0045296">
    <property type="term" value="F:cadherin binding"/>
    <property type="evidence" value="ECO:0007669"/>
    <property type="project" value="TreeGrafter"/>
</dbReference>
<dbReference type="PROSITE" id="PS50268">
    <property type="entry name" value="CADHERIN_2"/>
    <property type="match status" value="4"/>
</dbReference>
<dbReference type="GO" id="GO:0016477">
    <property type="term" value="P:cell migration"/>
    <property type="evidence" value="ECO:0007669"/>
    <property type="project" value="TreeGrafter"/>
</dbReference>
<dbReference type="GO" id="GO:0034332">
    <property type="term" value="P:adherens junction organization"/>
    <property type="evidence" value="ECO:0007669"/>
    <property type="project" value="TreeGrafter"/>
</dbReference>
<evidence type="ECO:0000256" key="9">
    <source>
        <dbReference type="ARBA" id="ARBA00022889"/>
    </source>
</evidence>
<evidence type="ECO:0000259" key="13">
    <source>
        <dbReference type="PROSITE" id="PS50268"/>
    </source>
</evidence>
<dbReference type="InterPro" id="IPR015919">
    <property type="entry name" value="Cadherin-like_sf"/>
</dbReference>
<keyword evidence="8 12" id="KW-0106">Calcium</keyword>
<evidence type="ECO:0000256" key="5">
    <source>
        <dbReference type="ARBA" id="ARBA00022723"/>
    </source>
</evidence>
<reference evidence="14" key="1">
    <citation type="submission" date="2021-04" db="EMBL/GenBank/DDBJ databases">
        <authorList>
            <consortium name="Wellcome Sanger Institute Data Sharing"/>
        </authorList>
    </citation>
    <scope>NUCLEOTIDE SEQUENCE [LARGE SCALE GENOMIC DNA]</scope>
</reference>
<dbReference type="CDD" id="cd11304">
    <property type="entry name" value="Cadherin_repeat"/>
    <property type="match status" value="4"/>
</dbReference>
<evidence type="ECO:0000256" key="8">
    <source>
        <dbReference type="ARBA" id="ARBA00022837"/>
    </source>
</evidence>
<keyword evidence="11" id="KW-0325">Glycoprotein</keyword>
<dbReference type="Gene3D" id="2.60.40.60">
    <property type="entry name" value="Cadherins"/>
    <property type="match status" value="5"/>
</dbReference>
<keyword evidence="3" id="KW-1003">Cell membrane</keyword>
<accession>A0A665VMC1</accession>
<evidence type="ECO:0000256" key="10">
    <source>
        <dbReference type="ARBA" id="ARBA00023136"/>
    </source>
</evidence>
<dbReference type="OMA" id="MRSGSHP"/>
<feature type="domain" description="Cadherin" evidence="13">
    <location>
        <begin position="63"/>
        <end position="137"/>
    </location>
</feature>
<proteinExistence type="predicted"/>
<dbReference type="Ensembl" id="ENSENLT00000033811.1">
    <property type="protein sequence ID" value="ENSENLP00000032884.1"/>
    <property type="gene ID" value="ENSENLG00000014523.1"/>
</dbReference>
<dbReference type="FunFam" id="2.60.40.60:FF:000011">
    <property type="entry name" value="Cadherin 1"/>
    <property type="match status" value="1"/>
</dbReference>
<dbReference type="PANTHER" id="PTHR24027">
    <property type="entry name" value="CADHERIN-23"/>
    <property type="match status" value="1"/>
</dbReference>
<evidence type="ECO:0000256" key="4">
    <source>
        <dbReference type="ARBA" id="ARBA00022490"/>
    </source>
</evidence>
<dbReference type="GO" id="GO:0007156">
    <property type="term" value="P:homophilic cell adhesion via plasma membrane adhesion molecules"/>
    <property type="evidence" value="ECO:0007669"/>
    <property type="project" value="InterPro"/>
</dbReference>
<dbReference type="FunFam" id="2.60.40.60:FF:000031">
    <property type="entry name" value="Cadherin 3"/>
    <property type="match status" value="1"/>
</dbReference>
<feature type="domain" description="Cadherin" evidence="13">
    <location>
        <begin position="138"/>
        <end position="242"/>
    </location>
</feature>
<dbReference type="GO" id="GO:0000902">
    <property type="term" value="P:cell morphogenesis"/>
    <property type="evidence" value="ECO:0007669"/>
    <property type="project" value="TreeGrafter"/>
</dbReference>
<dbReference type="SUPFAM" id="SSF49313">
    <property type="entry name" value="Cadherin-like"/>
    <property type="match status" value="5"/>
</dbReference>
<dbReference type="FunFam" id="2.60.40.60:FF:000095">
    <property type="entry name" value="Cadherin 13"/>
    <property type="match status" value="1"/>
</dbReference>
<keyword evidence="9" id="KW-0130">Cell adhesion</keyword>
<evidence type="ECO:0000313" key="15">
    <source>
        <dbReference type="Proteomes" id="UP000472264"/>
    </source>
</evidence>
<dbReference type="SMART" id="SM00112">
    <property type="entry name" value="CA"/>
    <property type="match status" value="4"/>
</dbReference>
<keyword evidence="10" id="KW-0472">Membrane</keyword>
<keyword evidence="15" id="KW-1185">Reference proteome</keyword>
<sequence>DVRSKQERLKIKFYYLQRQLLERVKRRWVLSTLELTEEEPGPYPRRLSQMYNNKSNQVGKSHKFRISGMGVTEEPLGVFSIQEDTGIVIVHKPIDRERYSLFHIKFDILDRDTGEKIDKELAFDVEVKDINDNAPRFSHPEIQADVMENTAEGEDLHVTDPDEENTPSSTFTLRVISQKPPEPKIYLRKIDDLLTQLRFEGCFNYDRYEIIVEAKDHGTPSLSSTAVITLNVVDSNTHLPTFKETKVRSEMVLLIAVDDKDVPKTPGWRAKYFFIKGNEGGNYKIETDPETNEGILSVIKGKDFEKTTLTTLEIGVENEEPLFVCHAGSSGPAKAPPSNSINVTVKVIDINDPPHFLNEKNSIYMKEEEQPGMVLFTPNVHDVDSDTSKIRYKIANDPAGWATIDPKTGEVKSVKKMDRESPHVENGIYKLLVIAIDDGEPPATGTATVLIHLNDINDNKPYLVKKSVILCENKEKMVMLPVRDNDTHPYSGPFTFSLGGDDKILKQWKLEKSFGEEVGLVSLSKLYNGNFSVPLVIKDQQGVGGQETIHVIVCDCGKGDVCKSKMVSSVNLGPAAIGLIFAGLLLLLCEPILPNHMVDDGNQTLIQYNQEGGGAACSVSRLL</sequence>
<name>A0A665VMC1_ECHNA</name>
<keyword evidence="4" id="KW-0963">Cytoplasm</keyword>
<organism evidence="14 15">
    <name type="scientific">Echeneis naucrates</name>
    <name type="common">Live sharksucker</name>
    <dbReference type="NCBI Taxonomy" id="173247"/>
    <lineage>
        <taxon>Eukaryota</taxon>
        <taxon>Metazoa</taxon>
        <taxon>Chordata</taxon>
        <taxon>Craniata</taxon>
        <taxon>Vertebrata</taxon>
        <taxon>Euteleostomi</taxon>
        <taxon>Actinopterygii</taxon>
        <taxon>Neopterygii</taxon>
        <taxon>Teleostei</taxon>
        <taxon>Neoteleostei</taxon>
        <taxon>Acanthomorphata</taxon>
        <taxon>Carangaria</taxon>
        <taxon>Carangiformes</taxon>
        <taxon>Echeneidae</taxon>
        <taxon>Echeneis</taxon>
    </lineage>
</organism>
<dbReference type="GO" id="GO:0016339">
    <property type="term" value="P:calcium-dependent cell-cell adhesion via plasma membrane cell adhesion molecules"/>
    <property type="evidence" value="ECO:0007669"/>
    <property type="project" value="TreeGrafter"/>
</dbReference>
<keyword evidence="7" id="KW-0677">Repeat</keyword>
<dbReference type="GO" id="GO:0055113">
    <property type="term" value="P:epiboly involved in gastrulation with mouth forming second"/>
    <property type="evidence" value="ECO:0007669"/>
    <property type="project" value="UniProtKB-ARBA"/>
</dbReference>
<evidence type="ECO:0000256" key="3">
    <source>
        <dbReference type="ARBA" id="ARBA00022475"/>
    </source>
</evidence>
<comment type="subcellular location">
    <subcellularLocation>
        <location evidence="1">Cell membrane</location>
    </subcellularLocation>
    <subcellularLocation>
        <location evidence="2">Cytoplasm</location>
    </subcellularLocation>
</comment>
<dbReference type="GO" id="GO:0008013">
    <property type="term" value="F:beta-catenin binding"/>
    <property type="evidence" value="ECO:0007669"/>
    <property type="project" value="TreeGrafter"/>
</dbReference>